<evidence type="ECO:0008006" key="2">
    <source>
        <dbReference type="Google" id="ProtNLM"/>
    </source>
</evidence>
<dbReference type="AlphaFoldDB" id="A0A3B0T772"/>
<proteinExistence type="predicted"/>
<reference evidence="1" key="1">
    <citation type="submission" date="2018-06" db="EMBL/GenBank/DDBJ databases">
        <authorList>
            <person name="Zhirakovskaya E."/>
        </authorList>
    </citation>
    <scope>NUCLEOTIDE SEQUENCE</scope>
</reference>
<dbReference type="SUPFAM" id="SSF56601">
    <property type="entry name" value="beta-lactamase/transpeptidase-like"/>
    <property type="match status" value="1"/>
</dbReference>
<dbReference type="EMBL" id="UOEL01000092">
    <property type="protein sequence ID" value="VAW12700.1"/>
    <property type="molecule type" value="Genomic_DNA"/>
</dbReference>
<name>A0A3B0T772_9ZZZZ</name>
<accession>A0A3B0T772</accession>
<evidence type="ECO:0000313" key="1">
    <source>
        <dbReference type="EMBL" id="VAW12700.1"/>
    </source>
</evidence>
<sequence>MKQFLFAALLLSSYVLSAQYTSVQIDSLLEDALEKFEVARASIVIVKNGKVIHSKGYGVKSYTTKEKVNKHTQFGLATFNHFGHYESFT</sequence>
<dbReference type="InterPro" id="IPR012338">
    <property type="entry name" value="Beta-lactam/transpept-like"/>
</dbReference>
<gene>
    <name evidence="1" type="ORF">MNBD_BACTEROID03-2393</name>
</gene>
<organism evidence="1">
    <name type="scientific">hydrothermal vent metagenome</name>
    <dbReference type="NCBI Taxonomy" id="652676"/>
    <lineage>
        <taxon>unclassified sequences</taxon>
        <taxon>metagenomes</taxon>
        <taxon>ecological metagenomes</taxon>
    </lineage>
</organism>
<dbReference type="Gene3D" id="3.40.710.10">
    <property type="entry name" value="DD-peptidase/beta-lactamase superfamily"/>
    <property type="match status" value="1"/>
</dbReference>
<protein>
    <recommendedName>
        <fullName evidence="2">Serine hydrolase</fullName>
    </recommendedName>
</protein>